<protein>
    <recommendedName>
        <fullName evidence="5">Sugar phosphate transporter domain-containing protein</fullName>
    </recommendedName>
</protein>
<name>A0A9D3WD16_9ROSI</name>
<sequence length="95" mass="10307">MVGIAKKTTSTTTFTMTGVMNKFLTVVINVLIWDKRATLFELVCLLFTLAGGVLYQQSATGQPHELSASKQTNDVDENDANENQDKSVSGKHASV</sequence>
<feature type="region of interest" description="Disordered" evidence="1">
    <location>
        <begin position="62"/>
        <end position="95"/>
    </location>
</feature>
<evidence type="ECO:0000256" key="2">
    <source>
        <dbReference type="SAM" id="Phobius"/>
    </source>
</evidence>
<accession>A0A9D3WD16</accession>
<comment type="caution">
    <text evidence="3">The sequence shown here is derived from an EMBL/GenBank/DDBJ whole genome shotgun (WGS) entry which is preliminary data.</text>
</comment>
<dbReference type="OrthoDB" id="1739192at2759"/>
<feature type="transmembrane region" description="Helical" evidence="2">
    <location>
        <begin position="12"/>
        <end position="32"/>
    </location>
</feature>
<keyword evidence="2" id="KW-0472">Membrane</keyword>
<evidence type="ECO:0000256" key="1">
    <source>
        <dbReference type="SAM" id="MobiDB-lite"/>
    </source>
</evidence>
<evidence type="ECO:0000313" key="4">
    <source>
        <dbReference type="Proteomes" id="UP000828251"/>
    </source>
</evidence>
<keyword evidence="2" id="KW-0812">Transmembrane</keyword>
<evidence type="ECO:0008006" key="5">
    <source>
        <dbReference type="Google" id="ProtNLM"/>
    </source>
</evidence>
<dbReference type="Proteomes" id="UP000828251">
    <property type="component" value="Unassembled WGS sequence"/>
</dbReference>
<dbReference type="EMBL" id="JAIQCV010000002">
    <property type="protein sequence ID" value="KAH1121711.1"/>
    <property type="molecule type" value="Genomic_DNA"/>
</dbReference>
<keyword evidence="4" id="KW-1185">Reference proteome</keyword>
<proteinExistence type="predicted"/>
<organism evidence="3 4">
    <name type="scientific">Gossypium stocksii</name>
    <dbReference type="NCBI Taxonomy" id="47602"/>
    <lineage>
        <taxon>Eukaryota</taxon>
        <taxon>Viridiplantae</taxon>
        <taxon>Streptophyta</taxon>
        <taxon>Embryophyta</taxon>
        <taxon>Tracheophyta</taxon>
        <taxon>Spermatophyta</taxon>
        <taxon>Magnoliopsida</taxon>
        <taxon>eudicotyledons</taxon>
        <taxon>Gunneridae</taxon>
        <taxon>Pentapetalae</taxon>
        <taxon>rosids</taxon>
        <taxon>malvids</taxon>
        <taxon>Malvales</taxon>
        <taxon>Malvaceae</taxon>
        <taxon>Malvoideae</taxon>
        <taxon>Gossypium</taxon>
    </lineage>
</organism>
<reference evidence="3 4" key="1">
    <citation type="journal article" date="2021" name="Plant Biotechnol. J.">
        <title>Multi-omics assisted identification of the key and species-specific regulatory components of drought-tolerant mechanisms in Gossypium stocksii.</title>
        <authorList>
            <person name="Yu D."/>
            <person name="Ke L."/>
            <person name="Zhang D."/>
            <person name="Wu Y."/>
            <person name="Sun Y."/>
            <person name="Mei J."/>
            <person name="Sun J."/>
            <person name="Sun Y."/>
        </authorList>
    </citation>
    <scope>NUCLEOTIDE SEQUENCE [LARGE SCALE GENOMIC DNA]</scope>
    <source>
        <strain evidence="4">cv. E1</strain>
        <tissue evidence="3">Leaf</tissue>
    </source>
</reference>
<evidence type="ECO:0000313" key="3">
    <source>
        <dbReference type="EMBL" id="KAH1121711.1"/>
    </source>
</evidence>
<feature type="transmembrane region" description="Helical" evidence="2">
    <location>
        <begin position="38"/>
        <end position="55"/>
    </location>
</feature>
<dbReference type="AlphaFoldDB" id="A0A9D3WD16"/>
<gene>
    <name evidence="3" type="ORF">J1N35_004871</name>
</gene>
<keyword evidence="2" id="KW-1133">Transmembrane helix</keyword>